<dbReference type="GO" id="GO:0005681">
    <property type="term" value="C:spliceosomal complex"/>
    <property type="evidence" value="ECO:0007669"/>
    <property type="project" value="TreeGrafter"/>
</dbReference>
<gene>
    <name evidence="9" type="ORF">BJ508DRAFT_324287</name>
</gene>
<dbReference type="PROSITE" id="PS00636">
    <property type="entry name" value="DNAJ_1"/>
    <property type="match status" value="1"/>
</dbReference>
<feature type="compositionally biased region" description="Low complexity" evidence="7">
    <location>
        <begin position="293"/>
        <end position="307"/>
    </location>
</feature>
<keyword evidence="5" id="KW-0539">Nucleus</keyword>
<feature type="compositionally biased region" description="Polar residues" evidence="7">
    <location>
        <begin position="308"/>
        <end position="326"/>
    </location>
</feature>
<name>A0A3N4IFW3_ASCIM</name>
<accession>A0A3N4IFW3</accession>
<dbReference type="InterPro" id="IPR001623">
    <property type="entry name" value="DnaJ_domain"/>
</dbReference>
<dbReference type="InterPro" id="IPR012677">
    <property type="entry name" value="Nucleotide-bd_a/b_plait_sf"/>
</dbReference>
<dbReference type="PANTHER" id="PTHR44313:SF1">
    <property type="entry name" value="DNAJ HOMOLOG SUBFAMILY C MEMBER 17"/>
    <property type="match status" value="1"/>
</dbReference>
<dbReference type="Proteomes" id="UP000275078">
    <property type="component" value="Unassembled WGS sequence"/>
</dbReference>
<evidence type="ECO:0000313" key="9">
    <source>
        <dbReference type="EMBL" id="RPA83568.1"/>
    </source>
</evidence>
<feature type="coiled-coil region" evidence="6">
    <location>
        <begin position="110"/>
        <end position="169"/>
    </location>
</feature>
<keyword evidence="10" id="KW-1185">Reference proteome</keyword>
<feature type="compositionally biased region" description="Polar residues" evidence="7">
    <location>
        <begin position="339"/>
        <end position="350"/>
    </location>
</feature>
<dbReference type="CDD" id="cd06257">
    <property type="entry name" value="DnaJ"/>
    <property type="match status" value="1"/>
</dbReference>
<reference evidence="9 10" key="1">
    <citation type="journal article" date="2018" name="Nat. Ecol. Evol.">
        <title>Pezizomycetes genomes reveal the molecular basis of ectomycorrhizal truffle lifestyle.</title>
        <authorList>
            <person name="Murat C."/>
            <person name="Payen T."/>
            <person name="Noel B."/>
            <person name="Kuo A."/>
            <person name="Morin E."/>
            <person name="Chen J."/>
            <person name="Kohler A."/>
            <person name="Krizsan K."/>
            <person name="Balestrini R."/>
            <person name="Da Silva C."/>
            <person name="Montanini B."/>
            <person name="Hainaut M."/>
            <person name="Levati E."/>
            <person name="Barry K.W."/>
            <person name="Belfiori B."/>
            <person name="Cichocki N."/>
            <person name="Clum A."/>
            <person name="Dockter R.B."/>
            <person name="Fauchery L."/>
            <person name="Guy J."/>
            <person name="Iotti M."/>
            <person name="Le Tacon F."/>
            <person name="Lindquist E.A."/>
            <person name="Lipzen A."/>
            <person name="Malagnac F."/>
            <person name="Mello A."/>
            <person name="Molinier V."/>
            <person name="Miyauchi S."/>
            <person name="Poulain J."/>
            <person name="Riccioni C."/>
            <person name="Rubini A."/>
            <person name="Sitrit Y."/>
            <person name="Splivallo R."/>
            <person name="Traeger S."/>
            <person name="Wang M."/>
            <person name="Zifcakova L."/>
            <person name="Wipf D."/>
            <person name="Zambonelli A."/>
            <person name="Paolocci F."/>
            <person name="Nowrousian M."/>
            <person name="Ottonello S."/>
            <person name="Baldrian P."/>
            <person name="Spatafora J.W."/>
            <person name="Henrissat B."/>
            <person name="Nagy L.G."/>
            <person name="Aury J.M."/>
            <person name="Wincker P."/>
            <person name="Grigoriev I.V."/>
            <person name="Bonfante P."/>
            <person name="Martin F.M."/>
        </authorList>
    </citation>
    <scope>NUCLEOTIDE SEQUENCE [LARGE SCALE GENOMIC DNA]</scope>
    <source>
        <strain evidence="9 10">RN42</strain>
    </source>
</reference>
<dbReference type="AlphaFoldDB" id="A0A3N4IFW3"/>
<dbReference type="SUPFAM" id="SSF54928">
    <property type="entry name" value="RNA-binding domain, RBD"/>
    <property type="match status" value="1"/>
</dbReference>
<evidence type="ECO:0000256" key="7">
    <source>
        <dbReference type="SAM" id="MobiDB-lite"/>
    </source>
</evidence>
<dbReference type="GO" id="GO:0000390">
    <property type="term" value="P:spliceosomal complex disassembly"/>
    <property type="evidence" value="ECO:0007669"/>
    <property type="project" value="TreeGrafter"/>
</dbReference>
<dbReference type="PRINTS" id="PR00625">
    <property type="entry name" value="JDOMAIN"/>
</dbReference>
<feature type="domain" description="J" evidence="8">
    <location>
        <begin position="27"/>
        <end position="93"/>
    </location>
</feature>
<dbReference type="InterPro" id="IPR052094">
    <property type="entry name" value="Pre-mRNA-splicing_ERAD"/>
</dbReference>
<dbReference type="Gene3D" id="3.30.70.330">
    <property type="match status" value="1"/>
</dbReference>
<dbReference type="InterPro" id="IPR035979">
    <property type="entry name" value="RBD_domain_sf"/>
</dbReference>
<dbReference type="OrthoDB" id="10250354at2759"/>
<dbReference type="InterPro" id="IPR036869">
    <property type="entry name" value="J_dom_sf"/>
</dbReference>
<dbReference type="Pfam" id="PF00226">
    <property type="entry name" value="DnaJ"/>
    <property type="match status" value="1"/>
</dbReference>
<evidence type="ECO:0000256" key="6">
    <source>
        <dbReference type="SAM" id="Coils"/>
    </source>
</evidence>
<evidence type="ECO:0000256" key="3">
    <source>
        <dbReference type="ARBA" id="ARBA00022490"/>
    </source>
</evidence>
<keyword evidence="4" id="KW-0143">Chaperone</keyword>
<sequence>MCSRWVFLRPFSLLQSKAAALASSEHDFYQLLGVESGDALSESVLRKAFRKASLLVHPDKNPSPDAAEKFHLLTIAYDVLSDPTIRTAYDKARNARKAKVERVRVYDAKRRKLQEELEAREGAYSAQKKEEQEAEADFQRELARLKAESANLRKKREEALRKAQEEEEKEGEVLEVQVRETKAPVSRFTEIDRTVKIKWRNKGSGKDMDSEELQSKFRKYGKIAHCIAVKEGKPTADGKEKKFRTGLVVFESIVGAHGAVTDGMELKDSTFKDLKEVKWAGEAPPEIPREALARTSPPASTASATTRNKFSFSQRVGSGTEASTGARSKKPPSFGSFKGTASSGTSTPTLGTDYENITLMRLREAEKRKLEEEIRKRDEEAES</sequence>
<organism evidence="9 10">
    <name type="scientific">Ascobolus immersus RN42</name>
    <dbReference type="NCBI Taxonomy" id="1160509"/>
    <lineage>
        <taxon>Eukaryota</taxon>
        <taxon>Fungi</taxon>
        <taxon>Dikarya</taxon>
        <taxon>Ascomycota</taxon>
        <taxon>Pezizomycotina</taxon>
        <taxon>Pezizomycetes</taxon>
        <taxon>Pezizales</taxon>
        <taxon>Ascobolaceae</taxon>
        <taxon>Ascobolus</taxon>
    </lineage>
</organism>
<evidence type="ECO:0000259" key="8">
    <source>
        <dbReference type="PROSITE" id="PS50076"/>
    </source>
</evidence>
<dbReference type="Gene3D" id="1.10.287.110">
    <property type="entry name" value="DnaJ domain"/>
    <property type="match status" value="1"/>
</dbReference>
<dbReference type="InterPro" id="IPR018253">
    <property type="entry name" value="DnaJ_domain_CS"/>
</dbReference>
<dbReference type="SMART" id="SM00271">
    <property type="entry name" value="DnaJ"/>
    <property type="match status" value="1"/>
</dbReference>
<dbReference type="PANTHER" id="PTHR44313">
    <property type="entry name" value="DNAJ HOMOLOG SUBFAMILY C MEMBER 17"/>
    <property type="match status" value="1"/>
</dbReference>
<dbReference type="EMBL" id="ML119663">
    <property type="protein sequence ID" value="RPA83568.1"/>
    <property type="molecule type" value="Genomic_DNA"/>
</dbReference>
<dbReference type="PROSITE" id="PS50076">
    <property type="entry name" value="DNAJ_2"/>
    <property type="match status" value="1"/>
</dbReference>
<feature type="region of interest" description="Disordered" evidence="7">
    <location>
        <begin position="364"/>
        <end position="383"/>
    </location>
</feature>
<keyword evidence="6" id="KW-0175">Coiled coil</keyword>
<evidence type="ECO:0000313" key="10">
    <source>
        <dbReference type="Proteomes" id="UP000275078"/>
    </source>
</evidence>
<keyword evidence="3" id="KW-0963">Cytoplasm</keyword>
<protein>
    <submittedName>
        <fullName evidence="9">DnaJ-domain-containing protein</fullName>
    </submittedName>
</protein>
<evidence type="ECO:0000256" key="1">
    <source>
        <dbReference type="ARBA" id="ARBA00004123"/>
    </source>
</evidence>
<feature type="region of interest" description="Disordered" evidence="7">
    <location>
        <begin position="283"/>
        <end position="357"/>
    </location>
</feature>
<proteinExistence type="predicted"/>
<evidence type="ECO:0000256" key="2">
    <source>
        <dbReference type="ARBA" id="ARBA00004496"/>
    </source>
</evidence>
<dbReference type="SUPFAM" id="SSF46565">
    <property type="entry name" value="Chaperone J-domain"/>
    <property type="match status" value="1"/>
</dbReference>
<comment type="subcellular location">
    <subcellularLocation>
        <location evidence="2">Cytoplasm</location>
    </subcellularLocation>
    <subcellularLocation>
        <location evidence="1">Nucleus</location>
    </subcellularLocation>
</comment>
<evidence type="ECO:0000256" key="5">
    <source>
        <dbReference type="ARBA" id="ARBA00023242"/>
    </source>
</evidence>
<dbReference type="GO" id="GO:0003676">
    <property type="term" value="F:nucleic acid binding"/>
    <property type="evidence" value="ECO:0007669"/>
    <property type="project" value="InterPro"/>
</dbReference>
<evidence type="ECO:0000256" key="4">
    <source>
        <dbReference type="ARBA" id="ARBA00023186"/>
    </source>
</evidence>
<dbReference type="GO" id="GO:0005737">
    <property type="term" value="C:cytoplasm"/>
    <property type="evidence" value="ECO:0007669"/>
    <property type="project" value="UniProtKB-SubCell"/>
</dbReference>
<dbReference type="STRING" id="1160509.A0A3N4IFW3"/>